<dbReference type="GO" id="GO:0000917">
    <property type="term" value="P:division septum assembly"/>
    <property type="evidence" value="ECO:0007669"/>
    <property type="project" value="UniProtKB-KW"/>
</dbReference>
<comment type="similarity">
    <text evidence="1 6">Belongs to the MinC family.</text>
</comment>
<dbReference type="SUPFAM" id="SSF63848">
    <property type="entry name" value="Cell-division inhibitor MinC, C-terminal domain"/>
    <property type="match status" value="1"/>
</dbReference>
<dbReference type="AlphaFoldDB" id="A0A430JAU8"/>
<comment type="caution">
    <text evidence="9">The sequence shown here is derived from an EMBL/GenBank/DDBJ whole genome shotgun (WGS) entry which is preliminary data.</text>
</comment>
<keyword evidence="2 6" id="KW-0132">Cell division</keyword>
<dbReference type="InterPro" id="IPR013033">
    <property type="entry name" value="MinC"/>
</dbReference>
<dbReference type="PANTHER" id="PTHR34108:SF1">
    <property type="entry name" value="SEPTUM SITE-DETERMINING PROTEIN MINC"/>
    <property type="match status" value="1"/>
</dbReference>
<comment type="function">
    <text evidence="6">Cell division inhibitor that blocks the formation of polar Z ring septums. Rapidly oscillates between the poles of the cell to destabilize FtsZ filaments that have formed before they mature into polar Z rings. Prevents FtsZ polymerization.</text>
</comment>
<comment type="subunit">
    <text evidence="5 6">Interacts with MinD and FtsZ.</text>
</comment>
<evidence type="ECO:0000256" key="3">
    <source>
        <dbReference type="ARBA" id="ARBA00023210"/>
    </source>
</evidence>
<dbReference type="Gene3D" id="3.30.160.540">
    <property type="match status" value="1"/>
</dbReference>
<keyword evidence="4 6" id="KW-0131">Cell cycle</keyword>
<evidence type="ECO:0000256" key="6">
    <source>
        <dbReference type="HAMAP-Rule" id="MF_00267"/>
    </source>
</evidence>
<dbReference type="Gene3D" id="2.160.20.70">
    <property type="match status" value="1"/>
</dbReference>
<evidence type="ECO:0000256" key="2">
    <source>
        <dbReference type="ARBA" id="ARBA00022618"/>
    </source>
</evidence>
<dbReference type="HAMAP" id="MF_00267">
    <property type="entry name" value="MinC"/>
    <property type="match status" value="1"/>
</dbReference>
<gene>
    <name evidence="6 9" type="primary">minC</name>
    <name evidence="9" type="ORF">EJQ19_19570</name>
</gene>
<dbReference type="Proteomes" id="UP000276128">
    <property type="component" value="Unassembled WGS sequence"/>
</dbReference>
<dbReference type="OrthoDB" id="9790810at2"/>
<dbReference type="EMBL" id="RXHU01000059">
    <property type="protein sequence ID" value="RTE08042.1"/>
    <property type="molecule type" value="Genomic_DNA"/>
</dbReference>
<dbReference type="Pfam" id="PF22642">
    <property type="entry name" value="MinC_N_1"/>
    <property type="match status" value="1"/>
</dbReference>
<evidence type="ECO:0000259" key="8">
    <source>
        <dbReference type="Pfam" id="PF22642"/>
    </source>
</evidence>
<organism evidence="9 10">
    <name type="scientific">Paenibacillus whitsoniae</name>
    <dbReference type="NCBI Taxonomy" id="2496558"/>
    <lineage>
        <taxon>Bacteria</taxon>
        <taxon>Bacillati</taxon>
        <taxon>Bacillota</taxon>
        <taxon>Bacilli</taxon>
        <taxon>Bacillales</taxon>
        <taxon>Paenibacillaceae</taxon>
        <taxon>Paenibacillus</taxon>
    </lineage>
</organism>
<name>A0A430JAU8_9BACL</name>
<dbReference type="Pfam" id="PF03775">
    <property type="entry name" value="MinC_C"/>
    <property type="match status" value="1"/>
</dbReference>
<dbReference type="NCBIfam" id="TIGR01222">
    <property type="entry name" value="minC"/>
    <property type="match status" value="1"/>
</dbReference>
<dbReference type="PANTHER" id="PTHR34108">
    <property type="entry name" value="SEPTUM SITE-DETERMINING PROTEIN MINC"/>
    <property type="match status" value="1"/>
</dbReference>
<feature type="domain" description="Septum site-determining protein MinC N-terminal" evidence="8">
    <location>
        <begin position="8"/>
        <end position="85"/>
    </location>
</feature>
<keyword evidence="3 6" id="KW-0717">Septation</keyword>
<evidence type="ECO:0000256" key="4">
    <source>
        <dbReference type="ARBA" id="ARBA00023306"/>
    </source>
</evidence>
<dbReference type="GO" id="GO:1901891">
    <property type="term" value="P:regulation of cell septum assembly"/>
    <property type="evidence" value="ECO:0007669"/>
    <property type="project" value="InterPro"/>
</dbReference>
<proteinExistence type="inferred from homology"/>
<evidence type="ECO:0000313" key="9">
    <source>
        <dbReference type="EMBL" id="RTE08042.1"/>
    </source>
</evidence>
<dbReference type="RefSeq" id="WP_126142920.1">
    <property type="nucleotide sequence ID" value="NZ_RXHU01000059.1"/>
</dbReference>
<dbReference type="InterPro" id="IPR016098">
    <property type="entry name" value="CAP/MinC_C"/>
</dbReference>
<dbReference type="InterPro" id="IPR036145">
    <property type="entry name" value="MinC_C_sf"/>
</dbReference>
<evidence type="ECO:0000256" key="1">
    <source>
        <dbReference type="ARBA" id="ARBA00006291"/>
    </source>
</evidence>
<evidence type="ECO:0000259" key="7">
    <source>
        <dbReference type="Pfam" id="PF03775"/>
    </source>
</evidence>
<keyword evidence="10" id="KW-1185">Reference proteome</keyword>
<evidence type="ECO:0000313" key="10">
    <source>
        <dbReference type="Proteomes" id="UP000276128"/>
    </source>
</evidence>
<dbReference type="GO" id="GO:0000902">
    <property type="term" value="P:cell morphogenesis"/>
    <property type="evidence" value="ECO:0007669"/>
    <property type="project" value="InterPro"/>
</dbReference>
<accession>A0A430JAU8</accession>
<dbReference type="InterPro" id="IPR005526">
    <property type="entry name" value="Septum_form_inhib_MinC_C"/>
</dbReference>
<dbReference type="InterPro" id="IPR055219">
    <property type="entry name" value="MinC_N_1"/>
</dbReference>
<sequence length="226" mass="24892">MSASKHHVMIKGVKDGLVFLLNDTCEWQDVLQELKHKLEKTHQQILTGPIIHVSIKLGSREATEEQKEEIRAVIKQKGNLLIQSIESEPPKDAAAELSAAPMTTLRGMIRSGQTLHNEGDLLFLGDVNPGGIITATGNIYIMGSLRGMAHAGTEGDEEAIVAASHMRPTQLRIAGIISRPPDEWGIDEAFMEFAYIKEGKMEIDKLHQLHRIRPDSPIKTAVPIQG</sequence>
<reference evidence="9 10" key="1">
    <citation type="submission" date="2018-12" db="EMBL/GenBank/DDBJ databases">
        <title>Bacillus ochoae sp. nov., Paenibacillus whitsoniae sp. nov., Paenibacillus spiritus sp. nov. Isolated from the Mars Exploration Rover during spacecraft assembly.</title>
        <authorList>
            <person name="Seuylemezian A."/>
            <person name="Vaishampayan P."/>
        </authorList>
    </citation>
    <scope>NUCLEOTIDE SEQUENCE [LARGE SCALE GENOMIC DNA]</scope>
    <source>
        <strain evidence="9 10">MER 54</strain>
    </source>
</reference>
<feature type="domain" description="Septum formation inhibitor MinC C-terminal" evidence="7">
    <location>
        <begin position="106"/>
        <end position="203"/>
    </location>
</feature>
<protein>
    <recommendedName>
        <fullName evidence="6">Probable septum site-determining protein MinC</fullName>
    </recommendedName>
</protein>
<evidence type="ECO:0000256" key="5">
    <source>
        <dbReference type="ARBA" id="ARBA00046874"/>
    </source>
</evidence>